<dbReference type="Pfam" id="PF20644">
    <property type="entry name" value="Rrn7_cyclin_N"/>
    <property type="match status" value="1"/>
</dbReference>
<dbReference type="PANTHER" id="PTHR31576:SF2">
    <property type="entry name" value="TATA BOX-BINDING PROTEIN-ASSOCIATED FACTOR RNA POLYMERASE I SUBUNIT B"/>
    <property type="match status" value="1"/>
</dbReference>
<feature type="compositionally biased region" description="Polar residues" evidence="10">
    <location>
        <begin position="134"/>
        <end position="143"/>
    </location>
</feature>
<reference evidence="14" key="2">
    <citation type="journal article" date="2023" name="IMA Fungus">
        <title>Comparative genomic study of the Penicillium genus elucidates a diverse pangenome and 15 lateral gene transfer events.</title>
        <authorList>
            <person name="Petersen C."/>
            <person name="Sorensen T."/>
            <person name="Nielsen M.R."/>
            <person name="Sondergaard T.E."/>
            <person name="Sorensen J.L."/>
            <person name="Fitzpatrick D.A."/>
            <person name="Frisvad J.C."/>
            <person name="Nielsen K.L."/>
        </authorList>
    </citation>
    <scope>NUCLEOTIDE SEQUENCE</scope>
    <source>
        <strain evidence="14">IBT 30069</strain>
    </source>
</reference>
<keyword evidence="8" id="KW-0804">Transcription</keyword>
<evidence type="ECO:0000256" key="5">
    <source>
        <dbReference type="ARBA" id="ARBA00022833"/>
    </source>
</evidence>
<keyword evidence="9" id="KW-0539">Nucleus</keyword>
<organism evidence="14 15">
    <name type="scientific">Penicillium angulare</name>
    <dbReference type="NCBI Taxonomy" id="116970"/>
    <lineage>
        <taxon>Eukaryota</taxon>
        <taxon>Fungi</taxon>
        <taxon>Dikarya</taxon>
        <taxon>Ascomycota</taxon>
        <taxon>Pezizomycotina</taxon>
        <taxon>Eurotiomycetes</taxon>
        <taxon>Eurotiomycetidae</taxon>
        <taxon>Eurotiales</taxon>
        <taxon>Aspergillaceae</taxon>
        <taxon>Penicillium</taxon>
    </lineage>
</organism>
<feature type="region of interest" description="Disordered" evidence="10">
    <location>
        <begin position="408"/>
        <end position="437"/>
    </location>
</feature>
<name>A0A9W9FU45_9EURO</name>
<evidence type="ECO:0000256" key="10">
    <source>
        <dbReference type="SAM" id="MobiDB-lite"/>
    </source>
</evidence>
<dbReference type="GO" id="GO:0008270">
    <property type="term" value="F:zinc ion binding"/>
    <property type="evidence" value="ECO:0007669"/>
    <property type="project" value="UniProtKB-KW"/>
</dbReference>
<evidence type="ECO:0000256" key="2">
    <source>
        <dbReference type="ARBA" id="ARBA00006899"/>
    </source>
</evidence>
<evidence type="ECO:0000256" key="9">
    <source>
        <dbReference type="ARBA" id="ARBA00023242"/>
    </source>
</evidence>
<dbReference type="InterPro" id="IPR048540">
    <property type="entry name" value="Rrn7_cyclin_N"/>
</dbReference>
<evidence type="ECO:0000313" key="15">
    <source>
        <dbReference type="Proteomes" id="UP001149165"/>
    </source>
</evidence>
<comment type="subcellular location">
    <subcellularLocation>
        <location evidence="1">Nucleus</location>
        <location evidence="1">Nucleolus</location>
    </subcellularLocation>
</comment>
<dbReference type="Proteomes" id="UP001149165">
    <property type="component" value="Unassembled WGS sequence"/>
</dbReference>
<keyword evidence="4" id="KW-0863">Zinc-finger</keyword>
<feature type="compositionally biased region" description="Polar residues" evidence="10">
    <location>
        <begin position="415"/>
        <end position="429"/>
    </location>
</feature>
<dbReference type="InterPro" id="IPR021752">
    <property type="entry name" value="TF_Rrn7_Zf"/>
</dbReference>
<dbReference type="GO" id="GO:0001164">
    <property type="term" value="F:RNA polymerase I core promoter sequence-specific DNA binding"/>
    <property type="evidence" value="ECO:0007669"/>
    <property type="project" value="InterPro"/>
</dbReference>
<dbReference type="EMBL" id="JAPQKH010000003">
    <property type="protein sequence ID" value="KAJ5106465.1"/>
    <property type="molecule type" value="Genomic_DNA"/>
</dbReference>
<evidence type="ECO:0000256" key="7">
    <source>
        <dbReference type="ARBA" id="ARBA00023125"/>
    </source>
</evidence>
<feature type="region of interest" description="Disordered" evidence="10">
    <location>
        <begin position="123"/>
        <end position="150"/>
    </location>
</feature>
<dbReference type="AlphaFoldDB" id="A0A9W9FU45"/>
<sequence length="568" mass="66019">MEYITRGPCGQDSCRERKYYLDNGLTFCRRGHLQAGQQIEEDPDDFGNQGKTHKVKHEKEAKSRRTARGRQAGTLLLQGYQLILWKQCHALIHEHGFPEQFEGVVRDLWALRLQGLARKINQSAADEDQESETEVFSSQASPSDTDESDNYSFKANSRFIEWPRLIDAVAMCYLAAVLMRLPVCIYDFRRLIVRQEITYIRALRYVPEQIKNRLPPEFKVILSIKKIPKIHYMHLAVRDNAVFYQRKFGIELPPLNAPLILYRHIKRLGVPIDVYEIAKALQNLLGFEFTYPDTLPDQKQMQWLHLPEVQVVVLIVMATKLLFPFDDLERHPITALEPATQGMDWEKWLQAQRNFDSQNNPDGILGKEKIIGVTERDVFRMKPEQLDMYMDWYEKSWLTKTTSKNSLADMFPLSGPQNQDSLSSNNNPPASQPKADENELLDDMGRTVTKSIFPIPPIPREEGKRPPRPGMWFQRYRWESSLPKAPRYFYKLAAQLGCVSLPYLVRLVARAEWRVSEWQNNQRRTDYIEHGRESDEEEEEEPFWGDEGDFNDIDDLPAQLSGLDVEGA</sequence>
<feature type="domain" description="Rrn7/TAF1B N-terminal cyclin" evidence="12">
    <location>
        <begin position="80"/>
        <end position="207"/>
    </location>
</feature>
<dbReference type="InterPro" id="IPR033599">
    <property type="entry name" value="TAF1B/Rrn7"/>
</dbReference>
<comment type="caution">
    <text evidence="14">The sequence shown here is derived from an EMBL/GenBank/DDBJ whole genome shotgun (WGS) entry which is preliminary data.</text>
</comment>
<dbReference type="Pfam" id="PF20645">
    <property type="entry name" value="Rrn7_cyclin_C"/>
    <property type="match status" value="1"/>
</dbReference>
<evidence type="ECO:0000256" key="6">
    <source>
        <dbReference type="ARBA" id="ARBA00023015"/>
    </source>
</evidence>
<dbReference type="PANTHER" id="PTHR31576">
    <property type="entry name" value="TATA BOX-BINDING PROTEIN-ASSOCIATED FACTOR RNA POLYMERASE I SUBUNIT B"/>
    <property type="match status" value="1"/>
</dbReference>
<keyword evidence="5" id="KW-0862">Zinc</keyword>
<evidence type="ECO:0000256" key="3">
    <source>
        <dbReference type="ARBA" id="ARBA00022723"/>
    </source>
</evidence>
<dbReference type="GO" id="GO:0042790">
    <property type="term" value="P:nucleolar large rRNA transcription by RNA polymerase I"/>
    <property type="evidence" value="ECO:0007669"/>
    <property type="project" value="TreeGrafter"/>
</dbReference>
<keyword evidence="15" id="KW-1185">Reference proteome</keyword>
<feature type="domain" description="RRN7-type" evidence="11">
    <location>
        <begin position="4"/>
        <end position="36"/>
    </location>
</feature>
<evidence type="ECO:0000313" key="14">
    <source>
        <dbReference type="EMBL" id="KAJ5106465.1"/>
    </source>
</evidence>
<feature type="compositionally biased region" description="Acidic residues" evidence="10">
    <location>
        <begin position="534"/>
        <end position="555"/>
    </location>
</feature>
<evidence type="ECO:0000259" key="12">
    <source>
        <dbReference type="Pfam" id="PF20644"/>
    </source>
</evidence>
<evidence type="ECO:0000256" key="8">
    <source>
        <dbReference type="ARBA" id="ARBA00023163"/>
    </source>
</evidence>
<feature type="domain" description="Rrn7/TAF1B C-terminal cyclin" evidence="13">
    <location>
        <begin position="227"/>
        <end position="397"/>
    </location>
</feature>
<feature type="region of interest" description="Disordered" evidence="10">
    <location>
        <begin position="529"/>
        <end position="568"/>
    </location>
</feature>
<dbReference type="InterPro" id="IPR048538">
    <property type="entry name" value="Rrn7_cyclin_C"/>
</dbReference>
<keyword evidence="3" id="KW-0479">Metal-binding</keyword>
<dbReference type="Pfam" id="PF11781">
    <property type="entry name" value="Zn_ribbon_RRN7"/>
    <property type="match status" value="1"/>
</dbReference>
<feature type="region of interest" description="Disordered" evidence="10">
    <location>
        <begin position="40"/>
        <end position="68"/>
    </location>
</feature>
<accession>A0A9W9FU45</accession>
<proteinExistence type="inferred from homology"/>
<reference evidence="14" key="1">
    <citation type="submission" date="2022-11" db="EMBL/GenBank/DDBJ databases">
        <authorList>
            <person name="Petersen C."/>
        </authorList>
    </citation>
    <scope>NUCLEOTIDE SEQUENCE</scope>
    <source>
        <strain evidence="14">IBT 30069</strain>
    </source>
</reference>
<evidence type="ECO:0000256" key="1">
    <source>
        <dbReference type="ARBA" id="ARBA00004604"/>
    </source>
</evidence>
<evidence type="ECO:0000256" key="4">
    <source>
        <dbReference type="ARBA" id="ARBA00022771"/>
    </source>
</evidence>
<keyword evidence="6" id="KW-0805">Transcription regulation</keyword>
<dbReference type="GO" id="GO:0070860">
    <property type="term" value="C:RNA polymerase I core factor complex"/>
    <property type="evidence" value="ECO:0007669"/>
    <property type="project" value="InterPro"/>
</dbReference>
<dbReference type="OrthoDB" id="428577at2759"/>
<gene>
    <name evidence="14" type="ORF">N7456_003140</name>
</gene>
<comment type="similarity">
    <text evidence="2">Belongs to the RRN7/TAF1B family.</text>
</comment>
<evidence type="ECO:0000259" key="13">
    <source>
        <dbReference type="Pfam" id="PF20645"/>
    </source>
</evidence>
<protein>
    <submittedName>
        <fullName evidence="14">Pol I core factor CF</fullName>
    </submittedName>
</protein>
<keyword evidence="7" id="KW-0238">DNA-binding</keyword>
<evidence type="ECO:0000259" key="11">
    <source>
        <dbReference type="Pfam" id="PF11781"/>
    </source>
</evidence>